<organism evidence="9 10">
    <name type="scientific">Ceraceosorus guamensis</name>
    <dbReference type="NCBI Taxonomy" id="1522189"/>
    <lineage>
        <taxon>Eukaryota</taxon>
        <taxon>Fungi</taxon>
        <taxon>Dikarya</taxon>
        <taxon>Basidiomycota</taxon>
        <taxon>Ustilaginomycotina</taxon>
        <taxon>Exobasidiomycetes</taxon>
        <taxon>Ceraceosorales</taxon>
        <taxon>Ceraceosoraceae</taxon>
        <taxon>Ceraceosorus</taxon>
    </lineage>
</organism>
<dbReference type="GO" id="GO:0140506">
    <property type="term" value="F:endoplasmic reticulum-autophagosome adaptor activity"/>
    <property type="evidence" value="ECO:0007669"/>
    <property type="project" value="UniProtKB-ARBA"/>
</dbReference>
<feature type="compositionally biased region" description="Polar residues" evidence="7">
    <location>
        <begin position="261"/>
        <end position="297"/>
    </location>
</feature>
<dbReference type="Pfam" id="PF00635">
    <property type="entry name" value="Motile_Sperm"/>
    <property type="match status" value="1"/>
</dbReference>
<dbReference type="RefSeq" id="XP_025371110.1">
    <property type="nucleotide sequence ID" value="XM_025517430.1"/>
</dbReference>
<evidence type="ECO:0000256" key="3">
    <source>
        <dbReference type="ARBA" id="ARBA00022692"/>
    </source>
</evidence>
<evidence type="ECO:0000256" key="6">
    <source>
        <dbReference type="SAM" id="Coils"/>
    </source>
</evidence>
<evidence type="ECO:0000256" key="1">
    <source>
        <dbReference type="ARBA" id="ARBA00004211"/>
    </source>
</evidence>
<keyword evidence="10" id="KW-1185">Reference proteome</keyword>
<dbReference type="GO" id="GO:0090158">
    <property type="term" value="P:endoplasmic reticulum membrane organization"/>
    <property type="evidence" value="ECO:0007669"/>
    <property type="project" value="TreeGrafter"/>
</dbReference>
<gene>
    <name evidence="9" type="ORF">IE81DRAFT_53770</name>
</gene>
<dbReference type="GO" id="GO:0061709">
    <property type="term" value="P:reticulophagy"/>
    <property type="evidence" value="ECO:0007669"/>
    <property type="project" value="UniProtKB-ARBA"/>
</dbReference>
<dbReference type="GO" id="GO:0033149">
    <property type="term" value="F:FFAT motif binding"/>
    <property type="evidence" value="ECO:0007669"/>
    <property type="project" value="TreeGrafter"/>
</dbReference>
<name>A0A316W2G0_9BASI</name>
<dbReference type="OrthoDB" id="264603at2759"/>
<dbReference type="InterPro" id="IPR016763">
    <property type="entry name" value="VAP"/>
</dbReference>
<dbReference type="AlphaFoldDB" id="A0A316W2G0"/>
<keyword evidence="5" id="KW-0472">Membrane</keyword>
<dbReference type="GO" id="GO:0160219">
    <property type="term" value="C:cortical endoplasmic reticulum membrane"/>
    <property type="evidence" value="ECO:0007669"/>
    <property type="project" value="UniProtKB-ARBA"/>
</dbReference>
<dbReference type="PANTHER" id="PTHR10809:SF6">
    <property type="entry name" value="AT11025P-RELATED"/>
    <property type="match status" value="1"/>
</dbReference>
<dbReference type="GO" id="GO:0035091">
    <property type="term" value="F:phosphatidylinositol binding"/>
    <property type="evidence" value="ECO:0007669"/>
    <property type="project" value="UniProtKB-ARBA"/>
</dbReference>
<dbReference type="GO" id="GO:1902647">
    <property type="term" value="P:negative regulation of 1-phosphatidyl-1D-myo-inositol 4,5-bisphosphate biosynthetic process"/>
    <property type="evidence" value="ECO:0007669"/>
    <property type="project" value="UniProtKB-ARBA"/>
</dbReference>
<sequence>MCLASHAACPTNPLRQWASLGGDFLSSAPRTLRLAASGRESGAGRSLSKWSSEAGAQHLRACACKGQSKGRAGKLLPPHPFTGPCAPICSRCSHFGPRWSLVFSGRRCKYSSLTLDSLTQPGPLTQLVKRSLQVSNPHAQPVAFKVKTTAPKQYCVRPNSGRIEPGEKVEVQVLLQPMKEEPPTSAKCRDKFLVQSTIITPERETTSLSELWGVVEKEDKSAIHEQKIRVAFLPAATAPVPEEEEHVGSNISNGDEKYSTVRGTPSRAANGSSPGNDDGSFSSPTQGSTSPANGTTNPIAAARSAAANTDGGALAASRNAAVAAGGAAAAGAGAAFAATKSAGSRAVEKTPAEYQSEIKRLQQQLDSATRKGAQQIQTANSEGVSLQVVGVLLVASFLLGAYLL</sequence>
<keyword evidence="3" id="KW-0812">Transmembrane</keyword>
<dbReference type="PROSITE" id="PS50202">
    <property type="entry name" value="MSP"/>
    <property type="match status" value="1"/>
</dbReference>
<dbReference type="GO" id="GO:0061817">
    <property type="term" value="P:endoplasmic reticulum-plasma membrane tethering"/>
    <property type="evidence" value="ECO:0007669"/>
    <property type="project" value="TreeGrafter"/>
</dbReference>
<keyword evidence="4" id="KW-1133">Transmembrane helix</keyword>
<dbReference type="InterPro" id="IPR013783">
    <property type="entry name" value="Ig-like_fold"/>
</dbReference>
<protein>
    <recommendedName>
        <fullName evidence="8">MSP domain-containing protein</fullName>
    </recommendedName>
</protein>
<feature type="coiled-coil region" evidence="6">
    <location>
        <begin position="351"/>
        <end position="378"/>
    </location>
</feature>
<evidence type="ECO:0000256" key="2">
    <source>
        <dbReference type="ARBA" id="ARBA00008932"/>
    </source>
</evidence>
<dbReference type="GO" id="GO:0051685">
    <property type="term" value="P:maintenance of ER location"/>
    <property type="evidence" value="ECO:0007669"/>
    <property type="project" value="UniProtKB-ARBA"/>
</dbReference>
<proteinExistence type="inferred from homology"/>
<dbReference type="SUPFAM" id="SSF49354">
    <property type="entry name" value="PapD-like"/>
    <property type="match status" value="1"/>
</dbReference>
<dbReference type="InterPro" id="IPR000535">
    <property type="entry name" value="MSP_dom"/>
</dbReference>
<dbReference type="GO" id="GO:0005886">
    <property type="term" value="C:plasma membrane"/>
    <property type="evidence" value="ECO:0007669"/>
    <property type="project" value="TreeGrafter"/>
</dbReference>
<reference evidence="9 10" key="1">
    <citation type="journal article" date="2018" name="Mol. Biol. Evol.">
        <title>Broad Genomic Sampling Reveals a Smut Pathogenic Ancestry of the Fungal Clade Ustilaginomycotina.</title>
        <authorList>
            <person name="Kijpornyongpan T."/>
            <person name="Mondo S.J."/>
            <person name="Barry K."/>
            <person name="Sandor L."/>
            <person name="Lee J."/>
            <person name="Lipzen A."/>
            <person name="Pangilinan J."/>
            <person name="LaButti K."/>
            <person name="Hainaut M."/>
            <person name="Henrissat B."/>
            <person name="Grigoriev I.V."/>
            <person name="Spatafora J.W."/>
            <person name="Aime M.C."/>
        </authorList>
    </citation>
    <scope>NUCLEOTIDE SEQUENCE [LARGE SCALE GENOMIC DNA]</scope>
    <source>
        <strain evidence="9 10">MCA 4658</strain>
    </source>
</reference>
<dbReference type="GO" id="GO:0007009">
    <property type="term" value="P:plasma membrane organization"/>
    <property type="evidence" value="ECO:0007669"/>
    <property type="project" value="UniProtKB-ARBA"/>
</dbReference>
<dbReference type="GO" id="GO:0160214">
    <property type="term" value="F:endoplasmic reticulum-plasma membrane adaptor activity"/>
    <property type="evidence" value="ECO:0007669"/>
    <property type="project" value="UniProtKB-ARBA"/>
</dbReference>
<comment type="similarity">
    <text evidence="2">Belongs to the VAMP-associated protein (VAP) (TC 9.B.17) family.</text>
</comment>
<dbReference type="InterPro" id="IPR008962">
    <property type="entry name" value="PapD-like_sf"/>
</dbReference>
<evidence type="ECO:0000313" key="9">
    <source>
        <dbReference type="EMBL" id="PWN43950.1"/>
    </source>
</evidence>
<dbReference type="Proteomes" id="UP000245783">
    <property type="component" value="Unassembled WGS sequence"/>
</dbReference>
<dbReference type="InParanoid" id="A0A316W2G0"/>
<dbReference type="FunFam" id="2.60.40.10:FF:000813">
    <property type="entry name" value="Vesicle-associated protein 1-1"/>
    <property type="match status" value="1"/>
</dbReference>
<dbReference type="STRING" id="1522189.A0A316W2G0"/>
<dbReference type="GO" id="GO:0001786">
    <property type="term" value="F:phosphatidylserine binding"/>
    <property type="evidence" value="ECO:0007669"/>
    <property type="project" value="UniProtKB-ARBA"/>
</dbReference>
<dbReference type="EMBL" id="KZ819365">
    <property type="protein sequence ID" value="PWN43950.1"/>
    <property type="molecule type" value="Genomic_DNA"/>
</dbReference>
<evidence type="ECO:0000256" key="5">
    <source>
        <dbReference type="ARBA" id="ARBA00023136"/>
    </source>
</evidence>
<evidence type="ECO:0000256" key="7">
    <source>
        <dbReference type="SAM" id="MobiDB-lite"/>
    </source>
</evidence>
<dbReference type="GeneID" id="37039300"/>
<keyword evidence="6" id="KW-0175">Coiled coil</keyword>
<feature type="region of interest" description="Disordered" evidence="7">
    <location>
        <begin position="240"/>
        <end position="297"/>
    </location>
</feature>
<comment type="subcellular location">
    <subcellularLocation>
        <location evidence="1">Membrane</location>
        <topology evidence="1">Single-pass type IV membrane protein</topology>
    </subcellularLocation>
</comment>
<dbReference type="PANTHER" id="PTHR10809">
    <property type="entry name" value="VESICLE-ASSOCIATED MEMBRANE PROTEIN-ASSOCIATED PROTEIN"/>
    <property type="match status" value="1"/>
</dbReference>
<evidence type="ECO:0000259" key="8">
    <source>
        <dbReference type="PROSITE" id="PS50202"/>
    </source>
</evidence>
<feature type="domain" description="MSP" evidence="8">
    <location>
        <begin position="100"/>
        <end position="233"/>
    </location>
</feature>
<evidence type="ECO:0000256" key="4">
    <source>
        <dbReference type="ARBA" id="ARBA00022989"/>
    </source>
</evidence>
<accession>A0A316W2G0</accession>
<evidence type="ECO:0000313" key="10">
    <source>
        <dbReference type="Proteomes" id="UP000245783"/>
    </source>
</evidence>
<dbReference type="Gene3D" id="2.60.40.10">
    <property type="entry name" value="Immunoglobulins"/>
    <property type="match status" value="1"/>
</dbReference>